<evidence type="ECO:0000256" key="3">
    <source>
        <dbReference type="ARBA" id="ARBA00022723"/>
    </source>
</evidence>
<dbReference type="InterPro" id="IPR002716">
    <property type="entry name" value="PIN_dom"/>
</dbReference>
<sequence length="130" mass="14131">MLVLDASALVGWIMPDEQVIDLQDLASRHDDLLAPWLLWAELRNILMVNERRGRLPAGSAEQITDAVDGLGIVLDTNPANAVVLDLARRHRLTVYDALYLELALRHGATLASLDAALLAAAKAEAVQIMS</sequence>
<feature type="binding site" evidence="6">
    <location>
        <position position="96"/>
    </location>
    <ligand>
        <name>Mg(2+)</name>
        <dbReference type="ChEBI" id="CHEBI:18420"/>
    </ligand>
</feature>
<evidence type="ECO:0000313" key="9">
    <source>
        <dbReference type="Proteomes" id="UP000640509"/>
    </source>
</evidence>
<organism evidence="8 9">
    <name type="scientific">Paracoccus acridae</name>
    <dbReference type="NCBI Taxonomy" id="1795310"/>
    <lineage>
        <taxon>Bacteria</taxon>
        <taxon>Pseudomonadati</taxon>
        <taxon>Pseudomonadota</taxon>
        <taxon>Alphaproteobacteria</taxon>
        <taxon>Rhodobacterales</taxon>
        <taxon>Paracoccaceae</taxon>
        <taxon>Paracoccus</taxon>
    </lineage>
</organism>
<comment type="function">
    <text evidence="6">Toxic component of a toxin-antitoxin (TA) system. An RNase.</text>
</comment>
<dbReference type="InterPro" id="IPR044153">
    <property type="entry name" value="PIN_Pae0151-like"/>
</dbReference>
<keyword evidence="9" id="KW-1185">Reference proteome</keyword>
<keyword evidence="3 6" id="KW-0479">Metal-binding</keyword>
<comment type="similarity">
    <text evidence="6">Belongs to the PINc/VapC protein family.</text>
</comment>
<dbReference type="InterPro" id="IPR029060">
    <property type="entry name" value="PIN-like_dom_sf"/>
</dbReference>
<dbReference type="SUPFAM" id="SSF88723">
    <property type="entry name" value="PIN domain-like"/>
    <property type="match status" value="1"/>
</dbReference>
<feature type="binding site" evidence="6">
    <location>
        <position position="5"/>
    </location>
    <ligand>
        <name>Mg(2+)</name>
        <dbReference type="ChEBI" id="CHEBI:18420"/>
    </ligand>
</feature>
<comment type="cofactor">
    <cofactor evidence="6">
        <name>Mg(2+)</name>
        <dbReference type="ChEBI" id="CHEBI:18420"/>
    </cofactor>
</comment>
<comment type="caution">
    <text evidence="8">The sequence shown here is derived from an EMBL/GenBank/DDBJ whole genome shotgun (WGS) entry which is preliminary data.</text>
</comment>
<evidence type="ECO:0000256" key="2">
    <source>
        <dbReference type="ARBA" id="ARBA00022722"/>
    </source>
</evidence>
<dbReference type="PANTHER" id="PTHR35901:SF1">
    <property type="entry name" value="EXONUCLEASE VAPC9"/>
    <property type="match status" value="1"/>
</dbReference>
<evidence type="ECO:0000256" key="5">
    <source>
        <dbReference type="ARBA" id="ARBA00022842"/>
    </source>
</evidence>
<dbReference type="EC" id="3.1.-.-" evidence="6"/>
<keyword evidence="2 6" id="KW-0540">Nuclease</keyword>
<feature type="domain" description="PIN" evidence="7">
    <location>
        <begin position="3"/>
        <end position="121"/>
    </location>
</feature>
<protein>
    <recommendedName>
        <fullName evidence="6">Ribonuclease VapC</fullName>
        <shortName evidence="6">RNase VapC</shortName>
        <ecNumber evidence="6">3.1.-.-</ecNumber>
    </recommendedName>
    <alternativeName>
        <fullName evidence="6">Toxin VapC</fullName>
    </alternativeName>
</protein>
<name>A0ABQ1VN91_9RHOB</name>
<keyword evidence="1 6" id="KW-1277">Toxin-antitoxin system</keyword>
<dbReference type="InterPro" id="IPR051619">
    <property type="entry name" value="TypeII_TA_RNase_PINc/VapC"/>
</dbReference>
<dbReference type="Pfam" id="PF01850">
    <property type="entry name" value="PIN"/>
    <property type="match status" value="1"/>
</dbReference>
<evidence type="ECO:0000256" key="4">
    <source>
        <dbReference type="ARBA" id="ARBA00022801"/>
    </source>
</evidence>
<keyword evidence="6" id="KW-0800">Toxin</keyword>
<reference evidence="9" key="1">
    <citation type="journal article" date="2019" name="Int. J. Syst. Evol. Microbiol.">
        <title>The Global Catalogue of Microorganisms (GCM) 10K type strain sequencing project: providing services to taxonomists for standard genome sequencing and annotation.</title>
        <authorList>
            <consortium name="The Broad Institute Genomics Platform"/>
            <consortium name="The Broad Institute Genome Sequencing Center for Infectious Disease"/>
            <person name="Wu L."/>
            <person name="Ma J."/>
        </authorList>
    </citation>
    <scope>NUCLEOTIDE SEQUENCE [LARGE SCALE GENOMIC DNA]</scope>
    <source>
        <strain evidence="9">CGMCC 1.15419</strain>
    </source>
</reference>
<evidence type="ECO:0000256" key="6">
    <source>
        <dbReference type="HAMAP-Rule" id="MF_00265"/>
    </source>
</evidence>
<gene>
    <name evidence="6 8" type="primary">vapC</name>
    <name evidence="8" type="ORF">GCM10011402_38210</name>
</gene>
<accession>A0ABQ1VN91</accession>
<evidence type="ECO:0000313" key="8">
    <source>
        <dbReference type="EMBL" id="GGF81937.1"/>
    </source>
</evidence>
<dbReference type="RefSeq" id="WP_229665503.1">
    <property type="nucleotide sequence ID" value="NZ_BMIV01000043.1"/>
</dbReference>
<keyword evidence="4 6" id="KW-0378">Hydrolase</keyword>
<dbReference type="Proteomes" id="UP000640509">
    <property type="component" value="Unassembled WGS sequence"/>
</dbReference>
<proteinExistence type="inferred from homology"/>
<dbReference type="InterPro" id="IPR022907">
    <property type="entry name" value="VapC_family"/>
</dbReference>
<dbReference type="PANTHER" id="PTHR35901">
    <property type="entry name" value="RIBONUCLEASE VAPC3"/>
    <property type="match status" value="1"/>
</dbReference>
<dbReference type="HAMAP" id="MF_00265">
    <property type="entry name" value="VapC_Nob1"/>
    <property type="match status" value="1"/>
</dbReference>
<evidence type="ECO:0000256" key="1">
    <source>
        <dbReference type="ARBA" id="ARBA00022649"/>
    </source>
</evidence>
<keyword evidence="5 6" id="KW-0460">Magnesium</keyword>
<dbReference type="Gene3D" id="3.40.50.1010">
    <property type="entry name" value="5'-nuclease"/>
    <property type="match status" value="1"/>
</dbReference>
<dbReference type="CDD" id="cd09873">
    <property type="entry name" value="PIN_Pae0151-like"/>
    <property type="match status" value="1"/>
</dbReference>
<dbReference type="EMBL" id="BMIV01000043">
    <property type="protein sequence ID" value="GGF81937.1"/>
    <property type="molecule type" value="Genomic_DNA"/>
</dbReference>
<evidence type="ECO:0000259" key="7">
    <source>
        <dbReference type="Pfam" id="PF01850"/>
    </source>
</evidence>